<name>A0A0C2WT36_AMAMK</name>
<dbReference type="EMBL" id="KN818246">
    <property type="protein sequence ID" value="KIL64877.1"/>
    <property type="molecule type" value="Genomic_DNA"/>
</dbReference>
<proteinExistence type="predicted"/>
<keyword evidence="3" id="KW-1185">Reference proteome</keyword>
<evidence type="ECO:0000313" key="2">
    <source>
        <dbReference type="EMBL" id="KIL64877.1"/>
    </source>
</evidence>
<evidence type="ECO:0000313" key="3">
    <source>
        <dbReference type="Proteomes" id="UP000054549"/>
    </source>
</evidence>
<sequence length="53" mass="6042">METGSTSRHKAGLHSWTDEPRSYRPFPHNHVKPSRYLESETSSPPFGFPTPCL</sequence>
<reference evidence="2 3" key="1">
    <citation type="submission" date="2014-04" db="EMBL/GenBank/DDBJ databases">
        <title>Evolutionary Origins and Diversification of the Mycorrhizal Mutualists.</title>
        <authorList>
            <consortium name="DOE Joint Genome Institute"/>
            <consortium name="Mycorrhizal Genomics Consortium"/>
            <person name="Kohler A."/>
            <person name="Kuo A."/>
            <person name="Nagy L.G."/>
            <person name="Floudas D."/>
            <person name="Copeland A."/>
            <person name="Barry K.W."/>
            <person name="Cichocki N."/>
            <person name="Veneault-Fourrey C."/>
            <person name="LaButti K."/>
            <person name="Lindquist E.A."/>
            <person name="Lipzen A."/>
            <person name="Lundell T."/>
            <person name="Morin E."/>
            <person name="Murat C."/>
            <person name="Riley R."/>
            <person name="Ohm R."/>
            <person name="Sun H."/>
            <person name="Tunlid A."/>
            <person name="Henrissat B."/>
            <person name="Grigoriev I.V."/>
            <person name="Hibbett D.S."/>
            <person name="Martin F."/>
        </authorList>
    </citation>
    <scope>NUCLEOTIDE SEQUENCE [LARGE SCALE GENOMIC DNA]</scope>
    <source>
        <strain evidence="2 3">Koide BX008</strain>
    </source>
</reference>
<protein>
    <submittedName>
        <fullName evidence="2">Uncharacterized protein</fullName>
    </submittedName>
</protein>
<dbReference type="HOGENOM" id="CLU_3092821_0_0_1"/>
<accession>A0A0C2WT36</accession>
<feature type="non-terminal residue" evidence="2">
    <location>
        <position position="53"/>
    </location>
</feature>
<dbReference type="InParanoid" id="A0A0C2WT36"/>
<feature type="region of interest" description="Disordered" evidence="1">
    <location>
        <begin position="1"/>
        <end position="53"/>
    </location>
</feature>
<dbReference type="AlphaFoldDB" id="A0A0C2WT36"/>
<gene>
    <name evidence="2" type="ORF">M378DRAFT_162736</name>
</gene>
<organism evidence="2 3">
    <name type="scientific">Amanita muscaria (strain Koide BX008)</name>
    <dbReference type="NCBI Taxonomy" id="946122"/>
    <lineage>
        <taxon>Eukaryota</taxon>
        <taxon>Fungi</taxon>
        <taxon>Dikarya</taxon>
        <taxon>Basidiomycota</taxon>
        <taxon>Agaricomycotina</taxon>
        <taxon>Agaricomycetes</taxon>
        <taxon>Agaricomycetidae</taxon>
        <taxon>Agaricales</taxon>
        <taxon>Pluteineae</taxon>
        <taxon>Amanitaceae</taxon>
        <taxon>Amanita</taxon>
    </lineage>
</organism>
<evidence type="ECO:0000256" key="1">
    <source>
        <dbReference type="SAM" id="MobiDB-lite"/>
    </source>
</evidence>
<dbReference type="Proteomes" id="UP000054549">
    <property type="component" value="Unassembled WGS sequence"/>
</dbReference>